<evidence type="ECO:0000256" key="4">
    <source>
        <dbReference type="ARBA" id="ARBA00022803"/>
    </source>
</evidence>
<dbReference type="SMART" id="SM00028">
    <property type="entry name" value="TPR"/>
    <property type="match status" value="10"/>
</dbReference>
<feature type="repeat" description="TPR" evidence="9">
    <location>
        <begin position="348"/>
        <end position="381"/>
    </location>
</feature>
<keyword evidence="13" id="KW-1185">Reference proteome</keyword>
<feature type="compositionally biased region" description="Basic and acidic residues" evidence="10">
    <location>
        <begin position="1012"/>
        <end position="1023"/>
    </location>
</feature>
<dbReference type="SUPFAM" id="SSF48452">
    <property type="entry name" value="TPR-like"/>
    <property type="match status" value="1"/>
</dbReference>
<dbReference type="Pfam" id="PF23914">
    <property type="entry name" value="TPR_CcmH_CycH"/>
    <property type="match status" value="1"/>
</dbReference>
<evidence type="ECO:0000313" key="13">
    <source>
        <dbReference type="Proteomes" id="UP000717328"/>
    </source>
</evidence>
<dbReference type="PROSITE" id="PS50005">
    <property type="entry name" value="TPR"/>
    <property type="match status" value="8"/>
</dbReference>
<feature type="compositionally biased region" description="Basic and acidic residues" evidence="10">
    <location>
        <begin position="580"/>
        <end position="594"/>
    </location>
</feature>
<dbReference type="OrthoDB" id="418911at2759"/>
<dbReference type="SUPFAM" id="SSF81901">
    <property type="entry name" value="HCP-like"/>
    <property type="match status" value="1"/>
</dbReference>
<comment type="similarity">
    <text evidence="8">Belongs to the CYC8/SSN6 family.</text>
</comment>
<dbReference type="Pfam" id="PF00515">
    <property type="entry name" value="TPR_1"/>
    <property type="match status" value="1"/>
</dbReference>
<dbReference type="AlphaFoldDB" id="A0A9P7KLM4"/>
<feature type="compositionally biased region" description="Low complexity" evidence="10">
    <location>
        <begin position="893"/>
        <end position="915"/>
    </location>
</feature>
<dbReference type="Proteomes" id="UP000717328">
    <property type="component" value="Unassembled WGS sequence"/>
</dbReference>
<dbReference type="PROSITE" id="PS50293">
    <property type="entry name" value="TPR_REGION"/>
    <property type="match status" value="1"/>
</dbReference>
<dbReference type="EMBL" id="JABCKI010000011">
    <property type="protein sequence ID" value="KAG5654344.1"/>
    <property type="molecule type" value="Genomic_DNA"/>
</dbReference>
<feature type="compositionally biased region" description="Pro residues" evidence="10">
    <location>
        <begin position="1065"/>
        <end position="1082"/>
    </location>
</feature>
<evidence type="ECO:0000256" key="8">
    <source>
        <dbReference type="ARBA" id="ARBA00061082"/>
    </source>
</evidence>
<evidence type="ECO:0000256" key="6">
    <source>
        <dbReference type="ARBA" id="ARBA00023163"/>
    </source>
</evidence>
<evidence type="ECO:0000259" key="11">
    <source>
        <dbReference type="Pfam" id="PF23914"/>
    </source>
</evidence>
<feature type="compositionally biased region" description="Basic and acidic residues" evidence="10">
    <location>
        <begin position="1117"/>
        <end position="1139"/>
    </location>
</feature>
<keyword evidence="6" id="KW-0804">Transcription</keyword>
<dbReference type="InterPro" id="IPR019734">
    <property type="entry name" value="TPR_rpt"/>
</dbReference>
<gene>
    <name evidence="12" type="ORF">H0H81_004298</name>
</gene>
<dbReference type="GO" id="GO:0031490">
    <property type="term" value="F:chromatin DNA binding"/>
    <property type="evidence" value="ECO:0007669"/>
    <property type="project" value="TreeGrafter"/>
</dbReference>
<feature type="compositionally biased region" description="Low complexity" evidence="10">
    <location>
        <begin position="607"/>
        <end position="620"/>
    </location>
</feature>
<keyword evidence="7" id="KW-0539">Nucleus</keyword>
<evidence type="ECO:0000256" key="7">
    <source>
        <dbReference type="ARBA" id="ARBA00023242"/>
    </source>
</evidence>
<keyword evidence="2" id="KW-0678">Repressor</keyword>
<evidence type="ECO:0000256" key="5">
    <source>
        <dbReference type="ARBA" id="ARBA00023015"/>
    </source>
</evidence>
<feature type="compositionally biased region" description="Polar residues" evidence="10">
    <location>
        <begin position="951"/>
        <end position="963"/>
    </location>
</feature>
<evidence type="ECO:0000256" key="3">
    <source>
        <dbReference type="ARBA" id="ARBA00022737"/>
    </source>
</evidence>
<dbReference type="InterPro" id="IPR056413">
    <property type="entry name" value="TPR_CcmH_CycH"/>
</dbReference>
<dbReference type="InterPro" id="IPR011990">
    <property type="entry name" value="TPR-like_helical_dom_sf"/>
</dbReference>
<feature type="compositionally biased region" description="Pro residues" evidence="10">
    <location>
        <begin position="740"/>
        <end position="760"/>
    </location>
</feature>
<feature type="repeat" description="TPR" evidence="9">
    <location>
        <begin position="205"/>
        <end position="238"/>
    </location>
</feature>
<dbReference type="PANTHER" id="PTHR14017">
    <property type="entry name" value="LYSINE-SPECIFIC DEMETHYLASE"/>
    <property type="match status" value="1"/>
</dbReference>
<feature type="compositionally biased region" description="Polar residues" evidence="10">
    <location>
        <begin position="31"/>
        <end position="46"/>
    </location>
</feature>
<comment type="subcellular location">
    <subcellularLocation>
        <location evidence="1">Nucleus</location>
    </subcellularLocation>
</comment>
<feature type="repeat" description="TPR" evidence="9">
    <location>
        <begin position="95"/>
        <end position="128"/>
    </location>
</feature>
<feature type="region of interest" description="Disordered" evidence="10">
    <location>
        <begin position="433"/>
        <end position="1161"/>
    </location>
</feature>
<organism evidence="12 13">
    <name type="scientific">Sphagnurus paluster</name>
    <dbReference type="NCBI Taxonomy" id="117069"/>
    <lineage>
        <taxon>Eukaryota</taxon>
        <taxon>Fungi</taxon>
        <taxon>Dikarya</taxon>
        <taxon>Basidiomycota</taxon>
        <taxon>Agaricomycotina</taxon>
        <taxon>Agaricomycetes</taxon>
        <taxon>Agaricomycetidae</taxon>
        <taxon>Agaricales</taxon>
        <taxon>Tricholomatineae</taxon>
        <taxon>Lyophyllaceae</taxon>
        <taxon>Sphagnurus</taxon>
    </lineage>
</organism>
<dbReference type="Gene3D" id="1.25.40.10">
    <property type="entry name" value="Tetratricopeptide repeat domain"/>
    <property type="match status" value="2"/>
</dbReference>
<feature type="compositionally biased region" description="Basic and acidic residues" evidence="10">
    <location>
        <begin position="762"/>
        <end position="784"/>
    </location>
</feature>
<evidence type="ECO:0000256" key="1">
    <source>
        <dbReference type="ARBA" id="ARBA00004123"/>
    </source>
</evidence>
<evidence type="ECO:0000256" key="10">
    <source>
        <dbReference type="SAM" id="MobiDB-lite"/>
    </source>
</evidence>
<feature type="repeat" description="TPR" evidence="9">
    <location>
        <begin position="166"/>
        <end position="199"/>
    </location>
</feature>
<reference evidence="12" key="2">
    <citation type="submission" date="2021-10" db="EMBL/GenBank/DDBJ databases">
        <title>Phylogenomics reveals ancestral predisposition of the termite-cultivated fungus Termitomyces towards a domesticated lifestyle.</title>
        <authorList>
            <person name="Auxier B."/>
            <person name="Grum-Grzhimaylo A."/>
            <person name="Cardenas M.E."/>
            <person name="Lodge J.D."/>
            <person name="Laessoe T."/>
            <person name="Pedersen O."/>
            <person name="Smith M.E."/>
            <person name="Kuyper T.W."/>
            <person name="Franco-Molano E.A."/>
            <person name="Baroni T.J."/>
            <person name="Aanen D.K."/>
        </authorList>
    </citation>
    <scope>NUCLEOTIDE SEQUENCE</scope>
    <source>
        <strain evidence="12">D49</strain>
    </source>
</reference>
<feature type="compositionally biased region" description="Polar residues" evidence="10">
    <location>
        <begin position="1140"/>
        <end position="1151"/>
    </location>
</feature>
<dbReference type="GO" id="GO:0005634">
    <property type="term" value="C:nucleus"/>
    <property type="evidence" value="ECO:0007669"/>
    <property type="project" value="UniProtKB-SubCell"/>
</dbReference>
<dbReference type="GO" id="GO:0010468">
    <property type="term" value="P:regulation of gene expression"/>
    <property type="evidence" value="ECO:0007669"/>
    <property type="project" value="TreeGrafter"/>
</dbReference>
<evidence type="ECO:0000256" key="2">
    <source>
        <dbReference type="ARBA" id="ARBA00022491"/>
    </source>
</evidence>
<evidence type="ECO:0000313" key="12">
    <source>
        <dbReference type="EMBL" id="KAG5654344.1"/>
    </source>
</evidence>
<dbReference type="PANTHER" id="PTHR14017:SF1">
    <property type="entry name" value="LD02225P"/>
    <property type="match status" value="1"/>
</dbReference>
<reference evidence="12" key="1">
    <citation type="submission" date="2021-02" db="EMBL/GenBank/DDBJ databases">
        <authorList>
            <person name="Nieuwenhuis M."/>
            <person name="Van De Peppel L.J.J."/>
        </authorList>
    </citation>
    <scope>NUCLEOTIDE SEQUENCE</scope>
    <source>
        <strain evidence="12">D49</strain>
    </source>
</reference>
<feature type="region of interest" description="Disordered" evidence="10">
    <location>
        <begin position="1"/>
        <end position="46"/>
    </location>
</feature>
<feature type="repeat" description="TPR" evidence="9">
    <location>
        <begin position="242"/>
        <end position="275"/>
    </location>
</feature>
<name>A0A9P7KLM4_9AGAR</name>
<dbReference type="InterPro" id="IPR051630">
    <property type="entry name" value="Corepressor-Demethylase"/>
</dbReference>
<keyword evidence="3" id="KW-0677">Repeat</keyword>
<dbReference type="GO" id="GO:0000978">
    <property type="term" value="F:RNA polymerase II cis-regulatory region sequence-specific DNA binding"/>
    <property type="evidence" value="ECO:0007669"/>
    <property type="project" value="TreeGrafter"/>
</dbReference>
<comment type="caution">
    <text evidence="12">The sequence shown here is derived from an EMBL/GenBank/DDBJ whole genome shotgun (WGS) entry which is preliminary data.</text>
</comment>
<feature type="compositionally biased region" description="Pro residues" evidence="10">
    <location>
        <begin position="8"/>
        <end position="17"/>
    </location>
</feature>
<feature type="repeat" description="TPR" evidence="9">
    <location>
        <begin position="61"/>
        <end position="94"/>
    </location>
</feature>
<dbReference type="FunFam" id="1.25.40.10:FF:000078">
    <property type="entry name" value="Transcriptional corepressor Cyc8"/>
    <property type="match status" value="1"/>
</dbReference>
<accession>A0A9P7KLM4</accession>
<feature type="compositionally biased region" description="Low complexity" evidence="10">
    <location>
        <begin position="1083"/>
        <end position="1116"/>
    </location>
</feature>
<feature type="compositionally biased region" description="Pro residues" evidence="10">
    <location>
        <begin position="621"/>
        <end position="631"/>
    </location>
</feature>
<dbReference type="Pfam" id="PF13432">
    <property type="entry name" value="TPR_16"/>
    <property type="match status" value="2"/>
</dbReference>
<sequence length="1161" mass="127275">MITHPQHPSHPPPPPPHLNGGGTTTPAGVPNGSSPAVASTSAPNGVSATPSVIHKLNLANEQTWLLIGRVAEQMGDLEHALAAYQNALRHNPMSLSGLTQVAGIFRIKEDYPKAVDHFQRVLTLQEDNGEVWSALGHCYLMQDDLQKAYSAYQQALYLLPNPKEDPKLWYGIGILYDRYGSLDHAEEAFSSVLRMDGDLDFDKSNEILFRLGIIYKQQCKYDESLACFDRILRSPPSPLAHADIWFQIGHVYEQQKDHASAKDAYERVVADNPGHAKVLQQLGWLYHQDGTSFQNQDLAIQYLTKSLEADPSDAQSWYLLGRAYMAGQKYNKAYEAYQQAVYRDGRNPTFWCSIGVLYFQINQFRDALDAYSRAIRINPYISEVWFDLGSLYESCNNQISDAIDAYARASELDPSNPAISQRLQLLKNAQATGGQLPAAPGPQDVHPTAYASAVVPPHGLTGPPLLLQSSSHRPAFRADSRGPSNEISLPPPSQVGSSHASPGPFRGGPPPPVVLDETRHPQSHTPLAPMDVDRPHPRDSRDTRDNRDYPGPPTRDGPGRGPVGHQSLLLQHPVPQQQARVDELRNDAHGHHQESYFTRNNGRHPSRSPSPHSHAPARARSPPPPPPPFQNYPPGRQQVGPAQPSAVPSQRSPRIYPRHEPTRPVESEGGWDRRPPPSDHREWDKERDARSRHSAEYPPPLMPANFYGPRSPGGNTLRAHSPAEPPSRGHQNRYWESKPPAGPPVHPSHARPSPPAPPQHENPGRRYDPRYDAPRDPREYDDRSYAGSPESRNTPRNPPPHIVSSNSRGSESPRPTEPKQRRRVTKDKEPEPPVVPMMPQDQMPKKERKKRVTKRKDDRNGSETPKPFGPGERGGPPGPNMATYKMPSSFLKGPGSPEVSSNGSGSSSRSVQPSPTNAVARPPSRTVDEDYDEPGVADALINLSSFRGHGIQQSTEPAHSPTISSGSRHSNPSPRPPPSHRNSVSSTRSHVSPPMPSATLKRPLSPGSDELSDNKRSRIENMKRRASSPSGGRGTPLPSTRPSPIPFRTQPGPASHSPEARQPHDPYPPSPSLPAVLPPHPRPVGAGLSSASHGSASMALPPITTLSSPPSTVPSPGDRDDRMHVDAKRSISPQSRKESGQSSRSPATKQTPSPPSEKMVS</sequence>
<dbReference type="FunFam" id="1.25.40.10:FF:000403">
    <property type="entry name" value="General transcriptional repressor, putative"/>
    <property type="match status" value="1"/>
</dbReference>
<protein>
    <recommendedName>
        <fullName evidence="11">Cytochrome c-type biogenesis protein H TPR domain-containing protein</fullName>
    </recommendedName>
</protein>
<dbReference type="GO" id="GO:0017053">
    <property type="term" value="C:transcription repressor complex"/>
    <property type="evidence" value="ECO:0007669"/>
    <property type="project" value="UniProtKB-ARBA"/>
</dbReference>
<feature type="repeat" description="TPR" evidence="9">
    <location>
        <begin position="129"/>
        <end position="162"/>
    </location>
</feature>
<feature type="compositionally biased region" description="Low complexity" evidence="10">
    <location>
        <begin position="456"/>
        <end position="467"/>
    </location>
</feature>
<feature type="compositionally biased region" description="Basic and acidic residues" evidence="10">
    <location>
        <begin position="531"/>
        <end position="548"/>
    </location>
</feature>
<feature type="repeat" description="TPR" evidence="9">
    <location>
        <begin position="314"/>
        <end position="347"/>
    </location>
</feature>
<evidence type="ECO:0000256" key="9">
    <source>
        <dbReference type="PROSITE-ProRule" id="PRU00339"/>
    </source>
</evidence>
<keyword evidence="4 9" id="KW-0802">TPR repeat</keyword>
<feature type="domain" description="Cytochrome c-type biogenesis protein H TPR" evidence="11">
    <location>
        <begin position="60"/>
        <end position="161"/>
    </location>
</feature>
<feature type="compositionally biased region" description="Basic and acidic residues" evidence="10">
    <location>
        <begin position="657"/>
        <end position="695"/>
    </location>
</feature>
<proteinExistence type="inferred from homology"/>
<keyword evidence="5" id="KW-0805">Transcription regulation</keyword>